<keyword evidence="4" id="KW-1133">Transmembrane helix</keyword>
<evidence type="ECO:0000256" key="4">
    <source>
        <dbReference type="SAM" id="Phobius"/>
    </source>
</evidence>
<dbReference type="Pfam" id="PF02985">
    <property type="entry name" value="HEAT"/>
    <property type="match status" value="1"/>
</dbReference>
<dbReference type="InterPro" id="IPR021133">
    <property type="entry name" value="HEAT_type_2"/>
</dbReference>
<dbReference type="EMBL" id="CP155447">
    <property type="protein sequence ID" value="XBH03721.1"/>
    <property type="molecule type" value="Genomic_DNA"/>
</dbReference>
<dbReference type="InterPro" id="IPR011989">
    <property type="entry name" value="ARM-like"/>
</dbReference>
<proteinExistence type="predicted"/>
<organism evidence="5">
    <name type="scientific">Singulisphaera sp. Ch08</name>
    <dbReference type="NCBI Taxonomy" id="3120278"/>
    <lineage>
        <taxon>Bacteria</taxon>
        <taxon>Pseudomonadati</taxon>
        <taxon>Planctomycetota</taxon>
        <taxon>Planctomycetia</taxon>
        <taxon>Isosphaerales</taxon>
        <taxon>Isosphaeraceae</taxon>
        <taxon>Singulisphaera</taxon>
    </lineage>
</organism>
<dbReference type="PANTHER" id="PTHR12697:SF5">
    <property type="entry name" value="DEOXYHYPUSINE HYDROXYLASE"/>
    <property type="match status" value="1"/>
</dbReference>
<evidence type="ECO:0000256" key="3">
    <source>
        <dbReference type="SAM" id="MobiDB-lite"/>
    </source>
</evidence>
<dbReference type="InterPro" id="IPR016024">
    <property type="entry name" value="ARM-type_fold"/>
</dbReference>
<dbReference type="AlphaFoldDB" id="A0AAU7CGE1"/>
<dbReference type="RefSeq" id="WP_406696459.1">
    <property type="nucleotide sequence ID" value="NZ_CP155447.1"/>
</dbReference>
<gene>
    <name evidence="5" type="ORF">V5E97_36260</name>
</gene>
<accession>A0AAU7CGE1</accession>
<name>A0AAU7CGE1_9BACT</name>
<evidence type="ECO:0000313" key="5">
    <source>
        <dbReference type="EMBL" id="XBH03721.1"/>
    </source>
</evidence>
<comment type="function">
    <text evidence="2">Catalyzes the hydroxylation of the N(6)-(4-aminobutyl)-L-lysine intermediate produced by deoxyhypusine synthase/DHPS on a critical lysine of the eukaryotic translation initiation factor 5A/eIF-5A. This is the second step of the post-translational modification of that lysine into an unusual amino acid residue named hypusine. Hypusination is unique to mature eIF-5A factor and is essential for its function.</text>
</comment>
<keyword evidence="1" id="KW-0677">Repeat</keyword>
<dbReference type="GO" id="GO:0016491">
    <property type="term" value="F:oxidoreductase activity"/>
    <property type="evidence" value="ECO:0007669"/>
    <property type="project" value="TreeGrafter"/>
</dbReference>
<protein>
    <recommendedName>
        <fullName evidence="6">HEAT repeat domain-containing protein</fullName>
    </recommendedName>
</protein>
<feature type="compositionally biased region" description="Basic residues" evidence="3">
    <location>
        <begin position="518"/>
        <end position="529"/>
    </location>
</feature>
<keyword evidence="4" id="KW-0472">Membrane</keyword>
<keyword evidence="4" id="KW-0812">Transmembrane</keyword>
<sequence length="529" mass="56966">MRWLLYGIALLTMSLAMLVGLILIRRAAVREQQLRVIVSQIDQGDEVERMATLNGLLIELTKPVEFAQVFPSLLRAMKDRSPKVREAAASAVGGLILRLGMKLPVTDEREPTIVALCPEAEAALVVLLNESSPSLRASAAKSLGFVAGIGKLDVPHPRLITCLDDEDEQVRAAAARSLIGYGRGPESFLPVALRRLPTEGPIAHSEFTGILWNIRFRPTVLPLLIEGLSSENTLVCVTAATVINHMGLEAGPARPAVMALLRKELETPHPRLDLRLMKWGDGSDVPSSGVDLVVLGTGNQGELHFRIFGPGGRCVTDTDETNFADQAGAISVLKKELQILWPPHALSLAEKGRVIDEVTSLVGQSQLNASQGVAVDIVEQTSEALVQLSPDGDPLPGTVEILCEVLKRPNAMRQQAAAWSLGILGRDATTAVPLLIATFEGAPNPSPDFRGTIALSLAEIGRGTPDEDRILASLANAWRTAPQGQKSVLAQALRSYGPKSEQLVPELRQLPPDSTPSRIRRGRSPRSFF</sequence>
<evidence type="ECO:0008006" key="6">
    <source>
        <dbReference type="Google" id="ProtNLM"/>
    </source>
</evidence>
<evidence type="ECO:0000256" key="2">
    <source>
        <dbReference type="ARBA" id="ARBA00045876"/>
    </source>
</evidence>
<evidence type="ECO:0000256" key="1">
    <source>
        <dbReference type="ARBA" id="ARBA00022737"/>
    </source>
</evidence>
<dbReference type="Gene3D" id="1.25.10.10">
    <property type="entry name" value="Leucine-rich Repeat Variant"/>
    <property type="match status" value="3"/>
</dbReference>
<reference evidence="5" key="1">
    <citation type="submission" date="2024-05" db="EMBL/GenBank/DDBJ databases">
        <title>Planctomycetes of the genus Singulisphaera possess chitinolytic capabilities.</title>
        <authorList>
            <person name="Ivanova A."/>
        </authorList>
    </citation>
    <scope>NUCLEOTIDE SEQUENCE</scope>
    <source>
        <strain evidence="5">Ch08T</strain>
    </source>
</reference>
<dbReference type="PANTHER" id="PTHR12697">
    <property type="entry name" value="PBS LYASE HEAT-LIKE PROTEIN"/>
    <property type="match status" value="1"/>
</dbReference>
<dbReference type="PROSITE" id="PS50077">
    <property type="entry name" value="HEAT_REPEAT"/>
    <property type="match status" value="1"/>
</dbReference>
<dbReference type="InterPro" id="IPR000357">
    <property type="entry name" value="HEAT"/>
</dbReference>
<feature type="region of interest" description="Disordered" evidence="3">
    <location>
        <begin position="508"/>
        <end position="529"/>
    </location>
</feature>
<dbReference type="SUPFAM" id="SSF48371">
    <property type="entry name" value="ARM repeat"/>
    <property type="match status" value="1"/>
</dbReference>
<feature type="transmembrane region" description="Helical" evidence="4">
    <location>
        <begin position="6"/>
        <end position="24"/>
    </location>
</feature>